<proteinExistence type="predicted"/>
<dbReference type="GO" id="GO:0016020">
    <property type="term" value="C:membrane"/>
    <property type="evidence" value="ECO:0007669"/>
    <property type="project" value="TreeGrafter"/>
</dbReference>
<keyword evidence="6" id="KW-1185">Reference proteome</keyword>
<evidence type="ECO:0000256" key="2">
    <source>
        <dbReference type="ARBA" id="ARBA00022967"/>
    </source>
</evidence>
<reference evidence="5" key="1">
    <citation type="submission" date="2020-10" db="EMBL/GenBank/DDBJ databases">
        <authorList>
            <person name="Castelo-Branco R."/>
            <person name="Eusebio N."/>
            <person name="Adriana R."/>
            <person name="Vieira A."/>
            <person name="Brugerolle De Fraissinette N."/>
            <person name="Rezende De Castro R."/>
            <person name="Schneider M.P."/>
            <person name="Vasconcelos V."/>
            <person name="Leao P.N."/>
        </authorList>
    </citation>
    <scope>NUCLEOTIDE SEQUENCE</scope>
    <source>
        <strain evidence="5">LEGE 11467</strain>
    </source>
</reference>
<evidence type="ECO:0000313" key="6">
    <source>
        <dbReference type="Proteomes" id="UP000621799"/>
    </source>
</evidence>
<dbReference type="SUPFAM" id="SSF55008">
    <property type="entry name" value="HMA, heavy metal-associated domain"/>
    <property type="match status" value="1"/>
</dbReference>
<dbReference type="PANTHER" id="PTHR43520">
    <property type="entry name" value="ATP7, ISOFORM B"/>
    <property type="match status" value="1"/>
</dbReference>
<comment type="caution">
    <text evidence="5">The sequence shown here is derived from an EMBL/GenBank/DDBJ whole genome shotgun (WGS) entry which is preliminary data.</text>
</comment>
<protein>
    <submittedName>
        <fullName evidence="5">Cation-translocating P-type ATPase</fullName>
    </submittedName>
</protein>
<feature type="transmembrane region" description="Helical" evidence="3">
    <location>
        <begin position="111"/>
        <end position="134"/>
    </location>
</feature>
<keyword evidence="3" id="KW-1133">Transmembrane helix</keyword>
<feature type="transmembrane region" description="Helical" evidence="3">
    <location>
        <begin position="140"/>
        <end position="164"/>
    </location>
</feature>
<dbReference type="GO" id="GO:0005507">
    <property type="term" value="F:copper ion binding"/>
    <property type="evidence" value="ECO:0007669"/>
    <property type="project" value="TreeGrafter"/>
</dbReference>
<feature type="non-terminal residue" evidence="5">
    <location>
        <position position="209"/>
    </location>
</feature>
<feature type="transmembrane region" description="Helical" evidence="3">
    <location>
        <begin position="176"/>
        <end position="194"/>
    </location>
</feature>
<organism evidence="5 6">
    <name type="scientific">Zarconia navalis LEGE 11467</name>
    <dbReference type="NCBI Taxonomy" id="1828826"/>
    <lineage>
        <taxon>Bacteria</taxon>
        <taxon>Bacillati</taxon>
        <taxon>Cyanobacteriota</taxon>
        <taxon>Cyanophyceae</taxon>
        <taxon>Oscillatoriophycideae</taxon>
        <taxon>Oscillatoriales</taxon>
        <taxon>Oscillatoriales incertae sedis</taxon>
        <taxon>Zarconia</taxon>
        <taxon>Zarconia navalis</taxon>
    </lineage>
</organism>
<evidence type="ECO:0000313" key="5">
    <source>
        <dbReference type="EMBL" id="MBE9041579.1"/>
    </source>
</evidence>
<dbReference type="Proteomes" id="UP000621799">
    <property type="component" value="Unassembled WGS sequence"/>
</dbReference>
<dbReference type="FunFam" id="3.30.70.100:FF:000001">
    <property type="entry name" value="ATPase copper transporting beta"/>
    <property type="match status" value="1"/>
</dbReference>
<evidence type="ECO:0000259" key="4">
    <source>
        <dbReference type="PROSITE" id="PS50846"/>
    </source>
</evidence>
<keyword evidence="1" id="KW-0479">Metal-binding</keyword>
<dbReference type="CDD" id="cd00371">
    <property type="entry name" value="HMA"/>
    <property type="match status" value="1"/>
</dbReference>
<sequence>MLQTSPPRESTPTATPMETTTLNVRGMRCGGCVKAVERQLNQLPGVVKAAANLTLETAAVEYQPHLIEPADCAAKLTAAGFPSQPYNPDAELTTADSETTDNLLEKLRWQLLIAAVLIFLSTLGHLEMLGFPAIPGFSNIWVHYGLATLALLLPGRPILIDGWLGLRHNAPNMNTLVGLGVLTAYLASSAALWFPQLGWDCFFDEPVML</sequence>
<dbReference type="InterPro" id="IPR017969">
    <property type="entry name" value="Heavy-metal-associated_CS"/>
</dbReference>
<dbReference type="EMBL" id="JADEXN010000215">
    <property type="protein sequence ID" value="MBE9041579.1"/>
    <property type="molecule type" value="Genomic_DNA"/>
</dbReference>
<dbReference type="RefSeq" id="WP_264321781.1">
    <property type="nucleotide sequence ID" value="NZ_JADEXN010000215.1"/>
</dbReference>
<gene>
    <name evidence="5" type="ORF">IQ235_12390</name>
</gene>
<dbReference type="PROSITE" id="PS01047">
    <property type="entry name" value="HMA_1"/>
    <property type="match status" value="1"/>
</dbReference>
<dbReference type="Pfam" id="PF00403">
    <property type="entry name" value="HMA"/>
    <property type="match status" value="1"/>
</dbReference>
<dbReference type="GO" id="GO:0043682">
    <property type="term" value="F:P-type divalent copper transporter activity"/>
    <property type="evidence" value="ECO:0007669"/>
    <property type="project" value="TreeGrafter"/>
</dbReference>
<dbReference type="PANTHER" id="PTHR43520:SF8">
    <property type="entry name" value="P-TYPE CU(+) TRANSPORTER"/>
    <property type="match status" value="1"/>
</dbReference>
<dbReference type="PROSITE" id="PS50846">
    <property type="entry name" value="HMA_2"/>
    <property type="match status" value="1"/>
</dbReference>
<keyword evidence="3" id="KW-0812">Transmembrane</keyword>
<evidence type="ECO:0000256" key="1">
    <source>
        <dbReference type="ARBA" id="ARBA00022723"/>
    </source>
</evidence>
<dbReference type="InterPro" id="IPR036163">
    <property type="entry name" value="HMA_dom_sf"/>
</dbReference>
<dbReference type="Gene3D" id="3.30.70.100">
    <property type="match status" value="1"/>
</dbReference>
<keyword evidence="2" id="KW-1278">Translocase</keyword>
<dbReference type="GO" id="GO:0055070">
    <property type="term" value="P:copper ion homeostasis"/>
    <property type="evidence" value="ECO:0007669"/>
    <property type="project" value="TreeGrafter"/>
</dbReference>
<accession>A0A928VXS8</accession>
<feature type="domain" description="HMA" evidence="4">
    <location>
        <begin position="18"/>
        <end position="84"/>
    </location>
</feature>
<keyword evidence="3" id="KW-0472">Membrane</keyword>
<dbReference type="AlphaFoldDB" id="A0A928VXS8"/>
<name>A0A928VXS8_9CYAN</name>
<evidence type="ECO:0000256" key="3">
    <source>
        <dbReference type="SAM" id="Phobius"/>
    </source>
</evidence>
<dbReference type="InterPro" id="IPR006121">
    <property type="entry name" value="HMA_dom"/>
</dbReference>